<protein>
    <recommendedName>
        <fullName evidence="4">non-specific serine/threonine protein kinase</fullName>
        <ecNumber evidence="4">2.7.11.1</ecNumber>
    </recommendedName>
</protein>
<dbReference type="InterPro" id="IPR008271">
    <property type="entry name" value="Ser/Thr_kinase_AS"/>
</dbReference>
<feature type="compositionally biased region" description="Basic and acidic residues" evidence="12">
    <location>
        <begin position="679"/>
        <end position="698"/>
    </location>
</feature>
<dbReference type="PANTHER" id="PTHR43289:SF34">
    <property type="entry name" value="SERINE_THREONINE-PROTEIN KINASE YBDM-RELATED"/>
    <property type="match status" value="1"/>
</dbReference>
<evidence type="ECO:0000259" key="14">
    <source>
        <dbReference type="PROSITE" id="PS50011"/>
    </source>
</evidence>
<evidence type="ECO:0000256" key="12">
    <source>
        <dbReference type="SAM" id="MobiDB-lite"/>
    </source>
</evidence>
<feature type="region of interest" description="Disordered" evidence="12">
    <location>
        <begin position="665"/>
        <end position="727"/>
    </location>
</feature>
<keyword evidence="5" id="KW-0723">Serine/threonine-protein kinase</keyword>
<sequence>MSINDITEDEADDDPRVIAAVKQYQALLDSGSPPTQDAFLEQHADIAEQLRPSLEGLALIHRVAEPRSAGMASAPDLEFTAKPIGDFQIVGELGRGGMGVVYEAIQLSLGRRVALKVLPFASGLDEIRLQRFRNEAHAAAQLHHTNIVPVYAVGSDRGIHYYAMQLIDGHTLTWLIDNMRQANGKGNAAPLPATEDAVGVAFSQPRTASAFENHRNAGNETIAASTTILSGANNRRRYYESVVRMTHQAALAIEHAHRYGVIHRDIKPGNLLLDAAGKIWVTDFGLAQVQQAESQLTHTGDAIGTLRYMSPEQASGDRAIMDHRTDIYSLGVTLYELLTLEPAIDGAGYHQMLNQVVEHEPATPKSIEPSLPIELDTIVRKAISKLPGERYATAQGFADDLQRWLDDKPILARPPTTLERMSKWRRRNSLLVNGAAALLLLASIGLLATTLLVWREQRRTRLALDRETEQRQAAEASFQQARLAVDTFSSLSESELAYRPELQDLRRSFLETSLEFYRDFVQQRKQDREATEELAATSERVERMVEQLQVLDKISPLWLLSDTRVQQELKVDPARIDPIVAAIRELQDAMREVANQGGGLLESSNEAMAVRLREFDAFMTTQLDSGQLKRLRQISRQDRLPLTFKTSEVVAALGLSREQRETIGRIIQEGRPGRGGPGPDDHRAHEGPLDGPRQRRDAFPGFAFDGSRPDGFRPDGPPPNGIGGDGPPRFVQEMTQQTVDRILDVLTADQRAIWKDLVGEPFEMRGHRRFG</sequence>
<dbReference type="InterPro" id="IPR011009">
    <property type="entry name" value="Kinase-like_dom_sf"/>
</dbReference>
<dbReference type="Gene3D" id="1.10.510.10">
    <property type="entry name" value="Transferase(Phosphotransferase) domain 1"/>
    <property type="match status" value="1"/>
</dbReference>
<keyword evidence="9 11" id="KW-0067">ATP-binding</keyword>
<evidence type="ECO:0000256" key="9">
    <source>
        <dbReference type="ARBA" id="ARBA00022840"/>
    </source>
</evidence>
<evidence type="ECO:0000256" key="3">
    <source>
        <dbReference type="ARBA" id="ARBA00010886"/>
    </source>
</evidence>
<organism evidence="15 16">
    <name type="scientific">Novipirellula artificiosorum</name>
    <dbReference type="NCBI Taxonomy" id="2528016"/>
    <lineage>
        <taxon>Bacteria</taxon>
        <taxon>Pseudomonadati</taxon>
        <taxon>Planctomycetota</taxon>
        <taxon>Planctomycetia</taxon>
        <taxon>Pirellulales</taxon>
        <taxon>Pirellulaceae</taxon>
        <taxon>Novipirellula</taxon>
    </lineage>
</organism>
<dbReference type="Gene3D" id="3.30.200.20">
    <property type="entry name" value="Phosphorylase Kinase, domain 1"/>
    <property type="match status" value="1"/>
</dbReference>
<keyword evidence="13" id="KW-1133">Transmembrane helix</keyword>
<dbReference type="GO" id="GO:0004674">
    <property type="term" value="F:protein serine/threonine kinase activity"/>
    <property type="evidence" value="ECO:0007669"/>
    <property type="project" value="UniProtKB-KW"/>
</dbReference>
<evidence type="ECO:0000256" key="7">
    <source>
        <dbReference type="ARBA" id="ARBA00022741"/>
    </source>
</evidence>
<feature type="transmembrane region" description="Helical" evidence="13">
    <location>
        <begin position="430"/>
        <end position="454"/>
    </location>
</feature>
<feature type="domain" description="Protein kinase" evidence="14">
    <location>
        <begin position="87"/>
        <end position="405"/>
    </location>
</feature>
<dbReference type="CDD" id="cd14014">
    <property type="entry name" value="STKc_PknB_like"/>
    <property type="match status" value="1"/>
</dbReference>
<dbReference type="EC" id="2.7.11.1" evidence="4"/>
<dbReference type="SMART" id="SM00220">
    <property type="entry name" value="S_TKc"/>
    <property type="match status" value="1"/>
</dbReference>
<keyword evidence="13" id="KW-0812">Transmembrane</keyword>
<proteinExistence type="inferred from homology"/>
<dbReference type="GO" id="GO:0005524">
    <property type="term" value="F:ATP binding"/>
    <property type="evidence" value="ECO:0007669"/>
    <property type="project" value="UniProtKB-UniRule"/>
</dbReference>
<dbReference type="InterPro" id="IPR001245">
    <property type="entry name" value="Ser-Thr/Tyr_kinase_cat_dom"/>
</dbReference>
<accession>A0A5C6CZ29</accession>
<dbReference type="GO" id="GO:0000922">
    <property type="term" value="C:spindle pole"/>
    <property type="evidence" value="ECO:0007669"/>
    <property type="project" value="UniProtKB-SubCell"/>
</dbReference>
<keyword evidence="13" id="KW-0472">Membrane</keyword>
<evidence type="ECO:0000256" key="11">
    <source>
        <dbReference type="PROSITE-ProRule" id="PRU10141"/>
    </source>
</evidence>
<evidence type="ECO:0000313" key="15">
    <source>
        <dbReference type="EMBL" id="TWU28747.1"/>
    </source>
</evidence>
<evidence type="ECO:0000256" key="4">
    <source>
        <dbReference type="ARBA" id="ARBA00012513"/>
    </source>
</evidence>
<dbReference type="GO" id="GO:0005813">
    <property type="term" value="C:centrosome"/>
    <property type="evidence" value="ECO:0007669"/>
    <property type="project" value="UniProtKB-SubCell"/>
</dbReference>
<dbReference type="InterPro" id="IPR000719">
    <property type="entry name" value="Prot_kinase_dom"/>
</dbReference>
<dbReference type="SUPFAM" id="SSF56112">
    <property type="entry name" value="Protein kinase-like (PK-like)"/>
    <property type="match status" value="1"/>
</dbReference>
<dbReference type="Pfam" id="PF07714">
    <property type="entry name" value="PK_Tyr_Ser-Thr"/>
    <property type="match status" value="1"/>
</dbReference>
<name>A0A5C6CZ29_9BACT</name>
<dbReference type="OrthoDB" id="6111975at2"/>
<reference evidence="15 16" key="1">
    <citation type="submission" date="2019-02" db="EMBL/GenBank/DDBJ databases">
        <title>Deep-cultivation of Planctomycetes and their phenomic and genomic characterization uncovers novel biology.</title>
        <authorList>
            <person name="Wiegand S."/>
            <person name="Jogler M."/>
            <person name="Boedeker C."/>
            <person name="Pinto D."/>
            <person name="Vollmers J."/>
            <person name="Rivas-Marin E."/>
            <person name="Kohn T."/>
            <person name="Peeters S.H."/>
            <person name="Heuer A."/>
            <person name="Rast P."/>
            <person name="Oberbeckmann S."/>
            <person name="Bunk B."/>
            <person name="Jeske O."/>
            <person name="Meyerdierks A."/>
            <person name="Storesund J.E."/>
            <person name="Kallscheuer N."/>
            <person name="Luecker S."/>
            <person name="Lage O.M."/>
            <person name="Pohl T."/>
            <person name="Merkel B.J."/>
            <person name="Hornburger P."/>
            <person name="Mueller R.-W."/>
            <person name="Bruemmer F."/>
            <person name="Labrenz M."/>
            <person name="Spormann A.M."/>
            <person name="Op Den Camp H."/>
            <person name="Overmann J."/>
            <person name="Amann R."/>
            <person name="Jetten M.S.M."/>
            <person name="Mascher T."/>
            <person name="Medema M.H."/>
            <person name="Devos D.P."/>
            <person name="Kaster A.-K."/>
            <person name="Ovreas L."/>
            <person name="Rohde M."/>
            <person name="Galperin M.Y."/>
            <person name="Jogler C."/>
        </authorList>
    </citation>
    <scope>NUCLEOTIDE SEQUENCE [LARGE SCALE GENOMIC DNA]</scope>
    <source>
        <strain evidence="15 16">Poly41</strain>
    </source>
</reference>
<evidence type="ECO:0000256" key="5">
    <source>
        <dbReference type="ARBA" id="ARBA00022527"/>
    </source>
</evidence>
<keyword evidence="6 15" id="KW-0808">Transferase</keyword>
<evidence type="ECO:0000256" key="10">
    <source>
        <dbReference type="ARBA" id="ARBA00023212"/>
    </source>
</evidence>
<keyword evidence="10" id="KW-0206">Cytoskeleton</keyword>
<dbReference type="EMBL" id="SJPV01000030">
    <property type="protein sequence ID" value="TWU28747.1"/>
    <property type="molecule type" value="Genomic_DNA"/>
</dbReference>
<evidence type="ECO:0000256" key="13">
    <source>
        <dbReference type="SAM" id="Phobius"/>
    </source>
</evidence>
<dbReference type="PROSITE" id="PS50011">
    <property type="entry name" value="PROTEIN_KINASE_DOM"/>
    <property type="match status" value="1"/>
</dbReference>
<dbReference type="InterPro" id="IPR017441">
    <property type="entry name" value="Protein_kinase_ATP_BS"/>
</dbReference>
<keyword evidence="7 11" id="KW-0547">Nucleotide-binding</keyword>
<evidence type="ECO:0000256" key="1">
    <source>
        <dbReference type="ARBA" id="ARBA00004300"/>
    </source>
</evidence>
<dbReference type="PROSITE" id="PS00108">
    <property type="entry name" value="PROTEIN_KINASE_ST"/>
    <property type="match status" value="1"/>
</dbReference>
<evidence type="ECO:0000256" key="2">
    <source>
        <dbReference type="ARBA" id="ARBA00004647"/>
    </source>
</evidence>
<evidence type="ECO:0000256" key="6">
    <source>
        <dbReference type="ARBA" id="ARBA00022679"/>
    </source>
</evidence>
<dbReference type="RefSeq" id="WP_146531559.1">
    <property type="nucleotide sequence ID" value="NZ_SJPV01000030.1"/>
</dbReference>
<dbReference type="Proteomes" id="UP000319143">
    <property type="component" value="Unassembled WGS sequence"/>
</dbReference>
<comment type="subcellular location">
    <subcellularLocation>
        <location evidence="1">Cytoplasm</location>
        <location evidence="1">Cytoskeleton</location>
        <location evidence="1">Microtubule organizing center</location>
        <location evidence="1">Centrosome</location>
    </subcellularLocation>
    <subcellularLocation>
        <location evidence="2">Cytoplasm</location>
        <location evidence="2">Cytoskeleton</location>
        <location evidence="2">Spindle pole</location>
    </subcellularLocation>
</comment>
<evidence type="ECO:0000313" key="16">
    <source>
        <dbReference type="Proteomes" id="UP000319143"/>
    </source>
</evidence>
<feature type="binding site" evidence="11">
    <location>
        <position position="116"/>
    </location>
    <ligand>
        <name>ATP</name>
        <dbReference type="ChEBI" id="CHEBI:30616"/>
    </ligand>
</feature>
<evidence type="ECO:0000256" key="8">
    <source>
        <dbReference type="ARBA" id="ARBA00022777"/>
    </source>
</evidence>
<comment type="similarity">
    <text evidence="3">Belongs to the protein kinase superfamily. NEK Ser/Thr protein kinase family. NIMA subfamily.</text>
</comment>
<keyword evidence="16" id="KW-1185">Reference proteome</keyword>
<dbReference type="PROSITE" id="PS00107">
    <property type="entry name" value="PROTEIN_KINASE_ATP"/>
    <property type="match status" value="1"/>
</dbReference>
<gene>
    <name evidence="15" type="primary">prkC_26</name>
    <name evidence="15" type="ORF">Poly41_69090</name>
</gene>
<keyword evidence="8 15" id="KW-0418">Kinase</keyword>
<keyword evidence="10" id="KW-0963">Cytoplasm</keyword>
<dbReference type="AlphaFoldDB" id="A0A5C6CZ29"/>
<dbReference type="FunFam" id="1.10.510.10:FF:000021">
    <property type="entry name" value="Serine/threonine protein kinase"/>
    <property type="match status" value="1"/>
</dbReference>
<dbReference type="PANTHER" id="PTHR43289">
    <property type="entry name" value="MITOGEN-ACTIVATED PROTEIN KINASE KINASE KINASE 20-RELATED"/>
    <property type="match status" value="1"/>
</dbReference>
<comment type="caution">
    <text evidence="15">The sequence shown here is derived from an EMBL/GenBank/DDBJ whole genome shotgun (WGS) entry which is preliminary data.</text>
</comment>